<keyword evidence="2" id="KW-1185">Reference proteome</keyword>
<name>A0A7T8GUS3_CALRO</name>
<feature type="non-terminal residue" evidence="1">
    <location>
        <position position="1"/>
    </location>
</feature>
<gene>
    <name evidence="1" type="ORF">FKW44_018702</name>
</gene>
<evidence type="ECO:0000313" key="1">
    <source>
        <dbReference type="EMBL" id="QQP38194.1"/>
    </source>
</evidence>
<reference evidence="2" key="1">
    <citation type="submission" date="2021-01" db="EMBL/GenBank/DDBJ databases">
        <title>Caligus Genome Assembly.</title>
        <authorList>
            <person name="Gallardo-Escarate C."/>
        </authorList>
    </citation>
    <scope>NUCLEOTIDE SEQUENCE [LARGE SCALE GENOMIC DNA]</scope>
</reference>
<protein>
    <submittedName>
        <fullName evidence="1">Oxysterol-binding protein</fullName>
    </submittedName>
</protein>
<dbReference type="SUPFAM" id="SSF144000">
    <property type="entry name" value="Oxysterol-binding protein-like"/>
    <property type="match status" value="1"/>
</dbReference>
<proteinExistence type="predicted"/>
<dbReference type="Proteomes" id="UP000595437">
    <property type="component" value="Chromosome 13"/>
</dbReference>
<dbReference type="Gene3D" id="6.10.140.1150">
    <property type="match status" value="1"/>
</dbReference>
<dbReference type="InterPro" id="IPR037239">
    <property type="entry name" value="OSBP_sf"/>
</dbReference>
<accession>A0A7T8GUS3</accession>
<feature type="non-terminal residue" evidence="1">
    <location>
        <position position="93"/>
    </location>
</feature>
<dbReference type="AlphaFoldDB" id="A0A7T8GUS3"/>
<dbReference type="OrthoDB" id="14833at2759"/>
<evidence type="ECO:0000313" key="2">
    <source>
        <dbReference type="Proteomes" id="UP000595437"/>
    </source>
</evidence>
<dbReference type="EMBL" id="CP045902">
    <property type="protein sequence ID" value="QQP38194.1"/>
    <property type="molecule type" value="Genomic_DNA"/>
</dbReference>
<organism evidence="1 2">
    <name type="scientific">Caligus rogercresseyi</name>
    <name type="common">Sea louse</name>
    <dbReference type="NCBI Taxonomy" id="217165"/>
    <lineage>
        <taxon>Eukaryota</taxon>
        <taxon>Metazoa</taxon>
        <taxon>Ecdysozoa</taxon>
        <taxon>Arthropoda</taxon>
        <taxon>Crustacea</taxon>
        <taxon>Multicrustacea</taxon>
        <taxon>Hexanauplia</taxon>
        <taxon>Copepoda</taxon>
        <taxon>Siphonostomatoida</taxon>
        <taxon>Caligidae</taxon>
        <taxon>Caligus</taxon>
    </lineage>
</organism>
<sequence>VSAEVFAPTGKKPFLKVDGEWNGRMTGKWSSGKTEVFVDVNETLILPKACKSIREQSPNESPRHLKEVNIDKATEAKFSLEQKQREDAAKRKA</sequence>